<accession>A0A8X8LCB1</accession>
<dbReference type="Pfam" id="PF15919">
    <property type="entry name" value="HicB_lk_antitox"/>
    <property type="match status" value="1"/>
</dbReference>
<dbReference type="Gene3D" id="3.30.160.250">
    <property type="match status" value="1"/>
</dbReference>
<dbReference type="AlphaFoldDB" id="A0A8X8LCB1"/>
<gene>
    <name evidence="2" type="ORF">HUR95_15790</name>
</gene>
<dbReference type="KEGG" id="cthu:HUR95_15790"/>
<sequence length="85" mass="9484">MFFISYQGYNPSKEGLPVRKFHVVLIPDEDGGYYVEVIGLPGCVTQGDTIEECLKNAKEAIELHLEGLQDDRPDVNPIFATVEVD</sequence>
<dbReference type="InterPro" id="IPR031807">
    <property type="entry name" value="HicB-like"/>
</dbReference>
<proteinExistence type="predicted"/>
<protein>
    <submittedName>
        <fullName evidence="2">Type II toxin-antitoxin system HicB family antitoxin</fullName>
    </submittedName>
</protein>
<dbReference type="PANTHER" id="PTHR34504:SF2">
    <property type="entry name" value="UPF0150 PROTEIN SSL0259"/>
    <property type="match status" value="1"/>
</dbReference>
<dbReference type="SUPFAM" id="SSF143100">
    <property type="entry name" value="TTHA1013/TTHA0281-like"/>
    <property type="match status" value="1"/>
</dbReference>
<dbReference type="InterPro" id="IPR051404">
    <property type="entry name" value="TA_system_antitoxin"/>
</dbReference>
<name>A0A8X8LCB1_CALTT</name>
<dbReference type="Proteomes" id="UP000825179">
    <property type="component" value="Chromosome"/>
</dbReference>
<evidence type="ECO:0000313" key="3">
    <source>
        <dbReference type="Proteomes" id="UP000825179"/>
    </source>
</evidence>
<dbReference type="PANTHER" id="PTHR34504">
    <property type="entry name" value="ANTITOXIN HICB"/>
    <property type="match status" value="1"/>
</dbReference>
<dbReference type="EMBL" id="CP082237">
    <property type="protein sequence ID" value="QZT35499.1"/>
    <property type="molecule type" value="Genomic_DNA"/>
</dbReference>
<dbReference type="InterPro" id="IPR035069">
    <property type="entry name" value="TTHA1013/TTHA0281-like"/>
</dbReference>
<organism evidence="2 3">
    <name type="scientific">Caldalkalibacillus thermarum (strain TA2.A1)</name>
    <dbReference type="NCBI Taxonomy" id="986075"/>
    <lineage>
        <taxon>Bacteria</taxon>
        <taxon>Bacillati</taxon>
        <taxon>Bacillota</taxon>
        <taxon>Bacilli</taxon>
        <taxon>Bacillales</taxon>
        <taxon>Bacillaceae</taxon>
        <taxon>Caldalkalibacillus</taxon>
    </lineage>
</organism>
<evidence type="ECO:0000259" key="1">
    <source>
        <dbReference type="Pfam" id="PF15919"/>
    </source>
</evidence>
<keyword evidence="3" id="KW-1185">Reference proteome</keyword>
<feature type="domain" description="HicB-like antitoxin of toxin-antitoxin system" evidence="1">
    <location>
        <begin position="22"/>
        <end position="76"/>
    </location>
</feature>
<reference evidence="2 3" key="1">
    <citation type="journal article" date="2020" name="Extremophiles">
        <title>Genomic analysis of Caldalkalibacillus thermarum TA2.A1 reveals aerobic alkaliphilic metabolism and evolutionary hallmarks linking alkaliphilic bacteria and plant life.</title>
        <authorList>
            <person name="de Jong S.I."/>
            <person name="van den Broek M.A."/>
            <person name="Merkel A.Y."/>
            <person name="de la Torre Cortes P."/>
            <person name="Kalamorz F."/>
            <person name="Cook G.M."/>
            <person name="van Loosdrecht M.C.M."/>
            <person name="McMillan D.G.G."/>
        </authorList>
    </citation>
    <scope>NUCLEOTIDE SEQUENCE [LARGE SCALE GENOMIC DNA]</scope>
    <source>
        <strain evidence="2 3">TA2.A1</strain>
    </source>
</reference>
<evidence type="ECO:0000313" key="2">
    <source>
        <dbReference type="EMBL" id="QZT35499.1"/>
    </source>
</evidence>